<dbReference type="Proteomes" id="UP000051655">
    <property type="component" value="Unassembled WGS sequence"/>
</dbReference>
<reference evidence="2 3" key="1">
    <citation type="journal article" date="2015" name="Genome Announc.">
        <title>Expanding the biotechnology potential of lactobacilli through comparative genomics of 213 strains and associated genera.</title>
        <authorList>
            <person name="Sun Z."/>
            <person name="Harris H.M."/>
            <person name="McCann A."/>
            <person name="Guo C."/>
            <person name="Argimon S."/>
            <person name="Zhang W."/>
            <person name="Yang X."/>
            <person name="Jeffery I.B."/>
            <person name="Cooney J.C."/>
            <person name="Kagawa T.F."/>
            <person name="Liu W."/>
            <person name="Song Y."/>
            <person name="Salvetti E."/>
            <person name="Wrobel A."/>
            <person name="Rasinkangas P."/>
            <person name="Parkhill J."/>
            <person name="Rea M.C."/>
            <person name="O'Sullivan O."/>
            <person name="Ritari J."/>
            <person name="Douillard F.P."/>
            <person name="Paul Ross R."/>
            <person name="Yang R."/>
            <person name="Briner A.E."/>
            <person name="Felis G.E."/>
            <person name="de Vos W.M."/>
            <person name="Barrangou R."/>
            <person name="Klaenhammer T.R."/>
            <person name="Caufield P.W."/>
            <person name="Cui Y."/>
            <person name="Zhang H."/>
            <person name="O'Toole P.W."/>
        </authorList>
    </citation>
    <scope>NUCLEOTIDE SEQUENCE [LARGE SCALE GENOMIC DNA]</scope>
    <source>
        <strain evidence="2 3">DSM 20593</strain>
    </source>
</reference>
<name>A0A0R2JGN8_9LACO</name>
<feature type="compositionally biased region" description="Basic and acidic residues" evidence="1">
    <location>
        <begin position="92"/>
        <end position="110"/>
    </location>
</feature>
<accession>A0A0R2JGN8</accession>
<dbReference type="RefSeq" id="WP_057755070.1">
    <property type="nucleotide sequence ID" value="NZ_JQBP01000003.1"/>
</dbReference>
<evidence type="ECO:0000313" key="2">
    <source>
        <dbReference type="EMBL" id="KRN75030.1"/>
    </source>
</evidence>
<dbReference type="AlphaFoldDB" id="A0A0R2JGN8"/>
<evidence type="ECO:0000313" key="3">
    <source>
        <dbReference type="Proteomes" id="UP000051655"/>
    </source>
</evidence>
<dbReference type="STRING" id="1616.IV73_GL000788"/>
<dbReference type="OrthoDB" id="2247035at2"/>
<dbReference type="PATRIC" id="fig|1616.3.peg.808"/>
<protein>
    <recommendedName>
        <fullName evidence="4">DUF2187 domain-containing protein</fullName>
    </recommendedName>
</protein>
<evidence type="ECO:0000256" key="1">
    <source>
        <dbReference type="SAM" id="MobiDB-lite"/>
    </source>
</evidence>
<feature type="region of interest" description="Disordered" evidence="1">
    <location>
        <begin position="75"/>
        <end position="110"/>
    </location>
</feature>
<evidence type="ECO:0008006" key="4">
    <source>
        <dbReference type="Google" id="ProtNLM"/>
    </source>
</evidence>
<comment type="caution">
    <text evidence="2">The sequence shown here is derived from an EMBL/GenBank/DDBJ whole genome shotgun (WGS) entry which is preliminary data.</text>
</comment>
<organism evidence="2 3">
    <name type="scientific">Weissella kandleri</name>
    <dbReference type="NCBI Taxonomy" id="1616"/>
    <lineage>
        <taxon>Bacteria</taxon>
        <taxon>Bacillati</taxon>
        <taxon>Bacillota</taxon>
        <taxon>Bacilli</taxon>
        <taxon>Lactobacillales</taxon>
        <taxon>Lactobacillaceae</taxon>
        <taxon>Weissella</taxon>
    </lineage>
</organism>
<sequence>MAKKEPMINTSEFDIGDYVEAPAFANFEHDFKGIVEKVYEHALLVMITDNDPSDEATVVEYNRRAITRMSDTKILVKTDNPAPREVPVEDEAPTKDEKTASKTAIVKDDE</sequence>
<gene>
    <name evidence="2" type="ORF">IV73_GL000788</name>
</gene>
<proteinExistence type="predicted"/>
<keyword evidence="3" id="KW-1185">Reference proteome</keyword>
<dbReference type="EMBL" id="JQBP01000003">
    <property type="protein sequence ID" value="KRN75030.1"/>
    <property type="molecule type" value="Genomic_DNA"/>
</dbReference>